<keyword evidence="5" id="KW-1185">Reference proteome</keyword>
<dbReference type="AlphaFoldDB" id="A0A345P5H4"/>
<comment type="caution">
    <text evidence="2">Lacks conserved residue(s) required for the propagation of feature annotation.</text>
</comment>
<name>A0A345P5H4_9GAMM</name>
<feature type="modified residue" description="4-aspartylphosphate" evidence="2">
    <location>
        <position position="54"/>
    </location>
</feature>
<dbReference type="InterPro" id="IPR011006">
    <property type="entry name" value="CheY-like_superfamily"/>
</dbReference>
<dbReference type="Gene3D" id="3.40.50.2300">
    <property type="match status" value="2"/>
</dbReference>
<dbReference type="GO" id="GO:0000160">
    <property type="term" value="P:phosphorelay signal transduction system"/>
    <property type="evidence" value="ECO:0007669"/>
    <property type="project" value="InterPro"/>
</dbReference>
<dbReference type="RefSeq" id="WP_114898643.1">
    <property type="nucleotide sequence ID" value="NZ_CP031222.1"/>
</dbReference>
<dbReference type="Proteomes" id="UP000253940">
    <property type="component" value="Chromosome"/>
</dbReference>
<reference evidence="4 5" key="1">
    <citation type="submission" date="2018-07" db="EMBL/GenBank/DDBJ databases">
        <title>Genome sequencing of Moraxellaceae gen. HYN0046.</title>
        <authorList>
            <person name="Kim M."/>
            <person name="Yi H."/>
        </authorList>
    </citation>
    <scope>NUCLEOTIDE SEQUENCE [LARGE SCALE GENOMIC DNA]</scope>
    <source>
        <strain evidence="4 5">HYN0046</strain>
    </source>
</reference>
<dbReference type="CDD" id="cd17569">
    <property type="entry name" value="REC_HupR-like"/>
    <property type="match status" value="1"/>
</dbReference>
<dbReference type="SMART" id="SM00448">
    <property type="entry name" value="REC"/>
    <property type="match status" value="1"/>
</dbReference>
<proteinExistence type="predicted"/>
<dbReference type="OrthoDB" id="9802066at2"/>
<feature type="domain" description="Response regulatory" evidence="3">
    <location>
        <begin position="6"/>
        <end position="120"/>
    </location>
</feature>
<organism evidence="4 5">
    <name type="scientific">Aquirhabdus parva</name>
    <dbReference type="NCBI Taxonomy" id="2283318"/>
    <lineage>
        <taxon>Bacteria</taxon>
        <taxon>Pseudomonadati</taxon>
        <taxon>Pseudomonadota</taxon>
        <taxon>Gammaproteobacteria</taxon>
        <taxon>Moraxellales</taxon>
        <taxon>Moraxellaceae</taxon>
        <taxon>Aquirhabdus</taxon>
    </lineage>
</organism>
<dbReference type="SUPFAM" id="SSF52172">
    <property type="entry name" value="CheY-like"/>
    <property type="match status" value="2"/>
</dbReference>
<evidence type="ECO:0000313" key="4">
    <source>
        <dbReference type="EMBL" id="AXI02533.1"/>
    </source>
</evidence>
<evidence type="ECO:0000256" key="2">
    <source>
        <dbReference type="PROSITE-ProRule" id="PRU00169"/>
    </source>
</evidence>
<dbReference type="InterPro" id="IPR001789">
    <property type="entry name" value="Sig_transdc_resp-reg_receiver"/>
</dbReference>
<dbReference type="PANTHER" id="PTHR44591">
    <property type="entry name" value="STRESS RESPONSE REGULATOR PROTEIN 1"/>
    <property type="match status" value="1"/>
</dbReference>
<protein>
    <submittedName>
        <fullName evidence="4">Response regulator</fullName>
    </submittedName>
</protein>
<sequence>MQEKPKILLVDDEERILRSLSMLLRTQYQIFATSDGHEALRILGQEKIHVIISDQRMPIMTGTELLSKAKEIAPDTIRILLTGYSDADAALDALNDGEIFRYINKPWGPKELRETIAQAANIAGKLEALPSEPLLQQVPILRAEIISNQGLVCLVLDRDENTYLVVKEILGNSHEVVWSQDVNSALSVLTSRSVAIMVTELSLGDVDLSTMIKTLKQEHPELLTIILTNFKDTARLVELINQAQVFRYLPKPVRKGLLGKSIESSIVRYRTLNAQPERLETQVVESIQDPLQKAESNKVADFLAQLRAKINRSLTAGL</sequence>
<feature type="domain" description="Response regulatory" evidence="3">
    <location>
        <begin position="151"/>
        <end position="266"/>
    </location>
</feature>
<evidence type="ECO:0000259" key="3">
    <source>
        <dbReference type="PROSITE" id="PS50110"/>
    </source>
</evidence>
<evidence type="ECO:0000256" key="1">
    <source>
        <dbReference type="ARBA" id="ARBA00022553"/>
    </source>
</evidence>
<gene>
    <name evidence="4" type="ORF">HYN46_06650</name>
</gene>
<keyword evidence="1 2" id="KW-0597">Phosphoprotein</keyword>
<dbReference type="EMBL" id="CP031222">
    <property type="protein sequence ID" value="AXI02533.1"/>
    <property type="molecule type" value="Genomic_DNA"/>
</dbReference>
<accession>A0A345P5H4</accession>
<dbReference type="InterPro" id="IPR050595">
    <property type="entry name" value="Bact_response_regulator"/>
</dbReference>
<dbReference type="Pfam" id="PF00072">
    <property type="entry name" value="Response_reg"/>
    <property type="match status" value="2"/>
</dbReference>
<dbReference type="KEGG" id="mbah:HYN46_06650"/>
<evidence type="ECO:0000313" key="5">
    <source>
        <dbReference type="Proteomes" id="UP000253940"/>
    </source>
</evidence>
<dbReference type="PANTHER" id="PTHR44591:SF19">
    <property type="entry name" value="TWO-COMPONENT RESPONSE REGULATOR-RELATED"/>
    <property type="match status" value="1"/>
</dbReference>
<dbReference type="PROSITE" id="PS50110">
    <property type="entry name" value="RESPONSE_REGULATORY"/>
    <property type="match status" value="2"/>
</dbReference>